<dbReference type="Pfam" id="PF01636">
    <property type="entry name" value="APH"/>
    <property type="match status" value="1"/>
</dbReference>
<evidence type="ECO:0000313" key="3">
    <source>
        <dbReference type="Proteomes" id="UP000636960"/>
    </source>
</evidence>
<evidence type="ECO:0000259" key="1">
    <source>
        <dbReference type="Pfam" id="PF01636"/>
    </source>
</evidence>
<dbReference type="Gene3D" id="1.10.510.10">
    <property type="entry name" value="Transferase(Phosphotransferase) domain 1"/>
    <property type="match status" value="1"/>
</dbReference>
<dbReference type="InterPro" id="IPR002575">
    <property type="entry name" value="Aminoglycoside_PTrfase"/>
</dbReference>
<organism evidence="2 3">
    <name type="scientific">Paractinoplanes rishiriensis</name>
    <dbReference type="NCBI Taxonomy" id="1050105"/>
    <lineage>
        <taxon>Bacteria</taxon>
        <taxon>Bacillati</taxon>
        <taxon>Actinomycetota</taxon>
        <taxon>Actinomycetes</taxon>
        <taxon>Micromonosporales</taxon>
        <taxon>Micromonosporaceae</taxon>
        <taxon>Paractinoplanes</taxon>
    </lineage>
</organism>
<dbReference type="Proteomes" id="UP000636960">
    <property type="component" value="Unassembled WGS sequence"/>
</dbReference>
<dbReference type="SUPFAM" id="SSF56112">
    <property type="entry name" value="Protein kinase-like (PK-like)"/>
    <property type="match status" value="1"/>
</dbReference>
<accession>A0A919MXG2</accession>
<comment type="caution">
    <text evidence="2">The sequence shown here is derived from an EMBL/GenBank/DDBJ whole genome shotgun (WGS) entry which is preliminary data.</text>
</comment>
<reference evidence="2" key="1">
    <citation type="submission" date="2021-01" db="EMBL/GenBank/DDBJ databases">
        <title>Whole genome shotgun sequence of Actinoplanes rishiriensis NBRC 108556.</title>
        <authorList>
            <person name="Komaki H."/>
            <person name="Tamura T."/>
        </authorList>
    </citation>
    <scope>NUCLEOTIDE SEQUENCE</scope>
    <source>
        <strain evidence="2">NBRC 108556</strain>
    </source>
</reference>
<protein>
    <recommendedName>
        <fullName evidence="1">Aminoglycoside phosphotransferase domain-containing protein</fullName>
    </recommendedName>
</protein>
<dbReference type="InterPro" id="IPR011009">
    <property type="entry name" value="Kinase-like_dom_sf"/>
</dbReference>
<name>A0A919MXG2_9ACTN</name>
<sequence length="311" mass="33633">MSESDLQTALTRHWGISDLSLEYRPVGAGSYHWSTPTHWITVDRAPGEAAFARLDRALRTARGLRLDFVVAPLPTDQDRVLVRVAPGWAMSVFPLIDGVAGEFGEHPPEDRAAVTDLLIALHAVPLDGPAEADLPGSDLARTDLRLPGRDRLEAALADAALADAASGPWTSGPYAEPVRQLLAGHAATIRAWLAEFDDLAAAVRAAGTDWVITHGEPHPGNILRTPTGLRMIDWDTVLVAPPERDLWMIPDQVARYAAGTGRAVTAAGLTLYRRWWALSDVTVYVTDLRRPHTAGGDAADALTYLSSYFSQ</sequence>
<dbReference type="EMBL" id="BOMV01000065">
    <property type="protein sequence ID" value="GIE98858.1"/>
    <property type="molecule type" value="Genomic_DNA"/>
</dbReference>
<dbReference type="Gene3D" id="1.20.58.840">
    <property type="match status" value="1"/>
</dbReference>
<keyword evidence="3" id="KW-1185">Reference proteome</keyword>
<dbReference type="AlphaFoldDB" id="A0A919MXG2"/>
<gene>
    <name evidence="2" type="ORF">Ari01nite_63230</name>
</gene>
<evidence type="ECO:0000313" key="2">
    <source>
        <dbReference type="EMBL" id="GIE98858.1"/>
    </source>
</evidence>
<feature type="domain" description="Aminoglycoside phosphotransferase" evidence="1">
    <location>
        <begin position="66"/>
        <end position="263"/>
    </location>
</feature>
<proteinExistence type="predicted"/>